<evidence type="ECO:0000313" key="2">
    <source>
        <dbReference type="Proteomes" id="UP001147746"/>
    </source>
</evidence>
<proteinExistence type="predicted"/>
<comment type="caution">
    <text evidence="1">The sequence shown here is derived from an EMBL/GenBank/DDBJ whole genome shotgun (WGS) entry which is preliminary data.</text>
</comment>
<organism evidence="1 2">
    <name type="scientific">Penicillium atrosanguineum</name>
    <dbReference type="NCBI Taxonomy" id="1132637"/>
    <lineage>
        <taxon>Eukaryota</taxon>
        <taxon>Fungi</taxon>
        <taxon>Dikarya</taxon>
        <taxon>Ascomycota</taxon>
        <taxon>Pezizomycotina</taxon>
        <taxon>Eurotiomycetes</taxon>
        <taxon>Eurotiomycetidae</taxon>
        <taxon>Eurotiales</taxon>
        <taxon>Aspergillaceae</taxon>
        <taxon>Penicillium</taxon>
    </lineage>
</organism>
<keyword evidence="2" id="KW-1185">Reference proteome</keyword>
<protein>
    <submittedName>
        <fullName evidence="1">N-acetyltransferase GNAT family</fullName>
    </submittedName>
</protein>
<dbReference type="EMBL" id="JAPZBO010000002">
    <property type="protein sequence ID" value="KAJ5323744.1"/>
    <property type="molecule type" value="Genomic_DNA"/>
</dbReference>
<dbReference type="Pfam" id="PF13302">
    <property type="entry name" value="Acetyltransf_3"/>
    <property type="match status" value="1"/>
</dbReference>
<dbReference type="InterPro" id="IPR000182">
    <property type="entry name" value="GNAT_dom"/>
</dbReference>
<reference evidence="1" key="2">
    <citation type="journal article" date="2023" name="IMA Fungus">
        <title>Comparative genomic study of the Penicillium genus elucidates a diverse pangenome and 15 lateral gene transfer events.</title>
        <authorList>
            <person name="Petersen C."/>
            <person name="Sorensen T."/>
            <person name="Nielsen M.R."/>
            <person name="Sondergaard T.E."/>
            <person name="Sorensen J.L."/>
            <person name="Fitzpatrick D.A."/>
            <person name="Frisvad J.C."/>
            <person name="Nielsen K.L."/>
        </authorList>
    </citation>
    <scope>NUCLEOTIDE SEQUENCE</scope>
    <source>
        <strain evidence="1">IBT 21472</strain>
    </source>
</reference>
<dbReference type="GO" id="GO:0016747">
    <property type="term" value="F:acyltransferase activity, transferring groups other than amino-acyl groups"/>
    <property type="evidence" value="ECO:0007669"/>
    <property type="project" value="InterPro"/>
</dbReference>
<dbReference type="Gene3D" id="3.40.630.30">
    <property type="match status" value="1"/>
</dbReference>
<sequence>MADILPRQPVSVIVPPVAPNIESDRLLLRPVTDSDIPALFAVRSRPEVARFNHPKTPFKTHAETREWVSSKTFTSGTSDTIGRSFNYAICDKSQPGVPLIGYLSINVVVPCPEIGYSLLPETWGKGYATEALRLMLSVWWGLPRRTWGDEEEEERLYAISQRGNLGSCAVLRKCGFVVDREVDFEGDELYVWSVRRP</sequence>
<dbReference type="InterPro" id="IPR016181">
    <property type="entry name" value="Acyl_CoA_acyltransferase"/>
</dbReference>
<reference evidence="1" key="1">
    <citation type="submission" date="2022-12" db="EMBL/GenBank/DDBJ databases">
        <authorList>
            <person name="Petersen C."/>
        </authorList>
    </citation>
    <scope>NUCLEOTIDE SEQUENCE</scope>
    <source>
        <strain evidence="1">IBT 21472</strain>
    </source>
</reference>
<dbReference type="AlphaFoldDB" id="A0A9W9Q3I9"/>
<dbReference type="SUPFAM" id="SSF55729">
    <property type="entry name" value="Acyl-CoA N-acyltransferases (Nat)"/>
    <property type="match status" value="1"/>
</dbReference>
<evidence type="ECO:0000313" key="1">
    <source>
        <dbReference type="EMBL" id="KAJ5323744.1"/>
    </source>
</evidence>
<dbReference type="InterPro" id="IPR051531">
    <property type="entry name" value="N-acetyltransferase"/>
</dbReference>
<name>A0A9W9Q3I9_9EURO</name>
<dbReference type="Proteomes" id="UP001147746">
    <property type="component" value="Unassembled WGS sequence"/>
</dbReference>
<accession>A0A9W9Q3I9</accession>
<dbReference type="PANTHER" id="PTHR43792">
    <property type="entry name" value="GNAT FAMILY, PUTATIVE (AFU_ORTHOLOGUE AFUA_3G00765)-RELATED-RELATED"/>
    <property type="match status" value="1"/>
</dbReference>
<dbReference type="PANTHER" id="PTHR43792:SF1">
    <property type="entry name" value="N-ACETYLTRANSFERASE DOMAIN-CONTAINING PROTEIN"/>
    <property type="match status" value="1"/>
</dbReference>
<gene>
    <name evidence="1" type="ORF">N7476_002344</name>
</gene>
<dbReference type="PROSITE" id="PS51186">
    <property type="entry name" value="GNAT"/>
    <property type="match status" value="1"/>
</dbReference>